<feature type="non-terminal residue" evidence="2">
    <location>
        <position position="439"/>
    </location>
</feature>
<dbReference type="InterPro" id="IPR012337">
    <property type="entry name" value="RNaseH-like_sf"/>
</dbReference>
<dbReference type="Gene3D" id="3.30.420.10">
    <property type="entry name" value="Ribonuclease H-like superfamily/Ribonuclease H"/>
    <property type="match status" value="1"/>
</dbReference>
<evidence type="ECO:0000259" key="1">
    <source>
        <dbReference type="Pfam" id="PF03732"/>
    </source>
</evidence>
<feature type="domain" description="Retrotransposon gag" evidence="1">
    <location>
        <begin position="366"/>
        <end position="429"/>
    </location>
</feature>
<proteinExistence type="predicted"/>
<gene>
    <name evidence="2" type="ORF">Tci_364617</name>
</gene>
<dbReference type="EMBL" id="BKCJ010139485">
    <property type="protein sequence ID" value="GEX92642.1"/>
    <property type="molecule type" value="Genomic_DNA"/>
</dbReference>
<dbReference type="CDD" id="cd09272">
    <property type="entry name" value="RNase_HI_RT_Ty1"/>
    <property type="match status" value="1"/>
</dbReference>
<dbReference type="PANTHER" id="PTHR11439:SF495">
    <property type="entry name" value="REVERSE TRANSCRIPTASE, RNA-DEPENDENT DNA POLYMERASE-RELATED"/>
    <property type="match status" value="1"/>
</dbReference>
<comment type="caution">
    <text evidence="2">The sequence shown here is derived from an EMBL/GenBank/DDBJ whole genome shotgun (WGS) entry which is preliminary data.</text>
</comment>
<organism evidence="2">
    <name type="scientific">Tanacetum cinerariifolium</name>
    <name type="common">Dalmatian daisy</name>
    <name type="synonym">Chrysanthemum cinerariifolium</name>
    <dbReference type="NCBI Taxonomy" id="118510"/>
    <lineage>
        <taxon>Eukaryota</taxon>
        <taxon>Viridiplantae</taxon>
        <taxon>Streptophyta</taxon>
        <taxon>Embryophyta</taxon>
        <taxon>Tracheophyta</taxon>
        <taxon>Spermatophyta</taxon>
        <taxon>Magnoliopsida</taxon>
        <taxon>eudicotyledons</taxon>
        <taxon>Gunneridae</taxon>
        <taxon>Pentapetalae</taxon>
        <taxon>asterids</taxon>
        <taxon>campanulids</taxon>
        <taxon>Asterales</taxon>
        <taxon>Asteraceae</taxon>
        <taxon>Asteroideae</taxon>
        <taxon>Anthemideae</taxon>
        <taxon>Anthemidinae</taxon>
        <taxon>Tanacetum</taxon>
    </lineage>
</organism>
<dbReference type="PANTHER" id="PTHR11439">
    <property type="entry name" value="GAG-POL-RELATED RETROTRANSPOSON"/>
    <property type="match status" value="1"/>
</dbReference>
<dbReference type="SUPFAM" id="SSF53098">
    <property type="entry name" value="Ribonuclease H-like"/>
    <property type="match status" value="1"/>
</dbReference>
<dbReference type="GO" id="GO:0003676">
    <property type="term" value="F:nucleic acid binding"/>
    <property type="evidence" value="ECO:0007669"/>
    <property type="project" value="InterPro"/>
</dbReference>
<name>A0A699HJJ9_TANCI</name>
<sequence length="439" mass="50472">MSKSKITPPGYKWKPNTSTVNVKPNVSMPLGIKSRNTTISEPTTLRKSTISNTPSPSNYFAARRDNSIHHRLWVLKAHDGKCQASKYTWTHFLRSKDETPKVLIDFLRFVQRGFHAQVRTVRTDKGTKFLNKTLHEYFAQEDISPLNIQTTPETTSQTPTQAPTVTATEKLNQVETNKENGQVEEDEFINIFDTPDCTSISPAEAEYVSLSACYAQVLWLRTHLKDYGFHFDKVPVYCDSKTTIAISCNPVQHSRIKHIDVKYHFIKEKVEKGSHSLSCNPVQHSRTKHIDVRYHFIKEKVKKGIVELFFVGTEYQLVDLFTKALPEERFNISSDDLTKIELTLEQSQQGVNNDVLCVWIARLRITQMMSDEFCPTEEVQRFDDELRHLKLRDMNIAAYTKRFNELALLCPDAVPNEKKKVELYIKGLPEIIRGETTSS</sequence>
<protein>
    <recommendedName>
        <fullName evidence="1">Retrotransposon gag domain-containing protein</fullName>
    </recommendedName>
</protein>
<dbReference type="InterPro" id="IPR036397">
    <property type="entry name" value="RNaseH_sf"/>
</dbReference>
<reference evidence="2" key="1">
    <citation type="journal article" date="2019" name="Sci. Rep.">
        <title>Draft genome of Tanacetum cinerariifolium, the natural source of mosquito coil.</title>
        <authorList>
            <person name="Yamashiro T."/>
            <person name="Shiraishi A."/>
            <person name="Satake H."/>
            <person name="Nakayama K."/>
        </authorList>
    </citation>
    <scope>NUCLEOTIDE SEQUENCE</scope>
</reference>
<evidence type="ECO:0000313" key="2">
    <source>
        <dbReference type="EMBL" id="GEX92642.1"/>
    </source>
</evidence>
<accession>A0A699HJJ9</accession>
<dbReference type="AlphaFoldDB" id="A0A699HJJ9"/>
<dbReference type="InterPro" id="IPR005162">
    <property type="entry name" value="Retrotrans_gag_dom"/>
</dbReference>
<dbReference type="Pfam" id="PF03732">
    <property type="entry name" value="Retrotrans_gag"/>
    <property type="match status" value="1"/>
</dbReference>